<dbReference type="CDD" id="cd06782">
    <property type="entry name" value="cpPDZ_CPP-like"/>
    <property type="match status" value="1"/>
</dbReference>
<dbReference type="Pfam" id="PF13180">
    <property type="entry name" value="PDZ_2"/>
    <property type="match status" value="1"/>
</dbReference>
<dbReference type="InterPro" id="IPR004447">
    <property type="entry name" value="Peptidase_S41A"/>
</dbReference>
<reference evidence="7" key="1">
    <citation type="journal article" date="2020" name="mSystems">
        <title>Genome- and Community-Level Interaction Insights into Carbon Utilization and Element Cycling Functions of Hydrothermarchaeota in Hydrothermal Sediment.</title>
        <authorList>
            <person name="Zhou Z."/>
            <person name="Liu Y."/>
            <person name="Xu W."/>
            <person name="Pan J."/>
            <person name="Luo Z.H."/>
            <person name="Li M."/>
        </authorList>
    </citation>
    <scope>NUCLEOTIDE SEQUENCE [LARGE SCALE GENOMIC DNA]</scope>
    <source>
        <strain evidence="7">SpSt-1217</strain>
    </source>
</reference>
<evidence type="ECO:0000256" key="2">
    <source>
        <dbReference type="ARBA" id="ARBA00022670"/>
    </source>
</evidence>
<protein>
    <submittedName>
        <fullName evidence="7">S41 family peptidase</fullName>
    </submittedName>
</protein>
<gene>
    <name evidence="7" type="ORF">ENN90_04430</name>
</gene>
<evidence type="ECO:0000256" key="4">
    <source>
        <dbReference type="ARBA" id="ARBA00022825"/>
    </source>
</evidence>
<dbReference type="NCBIfam" id="TIGR00225">
    <property type="entry name" value="prc"/>
    <property type="match status" value="1"/>
</dbReference>
<dbReference type="SMART" id="SM00245">
    <property type="entry name" value="TSPc"/>
    <property type="match status" value="1"/>
</dbReference>
<dbReference type="Gene3D" id="3.30.750.44">
    <property type="match status" value="1"/>
</dbReference>
<dbReference type="InterPro" id="IPR005151">
    <property type="entry name" value="Tail-specific_protease"/>
</dbReference>
<dbReference type="Gene3D" id="2.30.42.10">
    <property type="match status" value="1"/>
</dbReference>
<dbReference type="EMBL" id="DSDK01000245">
    <property type="protein sequence ID" value="HDR50854.1"/>
    <property type="molecule type" value="Genomic_DNA"/>
</dbReference>
<dbReference type="GO" id="GO:0007165">
    <property type="term" value="P:signal transduction"/>
    <property type="evidence" value="ECO:0007669"/>
    <property type="project" value="TreeGrafter"/>
</dbReference>
<sequence>MNRRAIIILPLLVALSVAAGIIIGNLLKQNSQPVFSPMGYGKPNKLTTIFQLIENGYVDSLNTSEVIENTIPAILENLDPHTAYIPARNMKEVQEEMQGNFSGIGVQFSIQEDTVRVIEVIPGGPSSQVGILPGDRIVTVNDSLIAGVEVGNNTVLNLLRGEKNTKVNVGIIRKGYSDRLDFEITRDDIPLISVDVSYMIDDETGFIKVTRFSEKTYDEFTQGMQKLQQAGAGKVIVDLRQNPGGSLPSVLQIVDEFLEKGEPILYTEGRNQPRKTYNASSRNRWKDIGVFVLIDEFSASASEIFAGAMQDNDRGLVIGRRSFGKGLVQEQIPLMDGSALRLTVARFYTPSGRSIQKSYEDGNDEYFQDLYSRFSHQEQLSADSIQFNDSLKYYTRSGRTVYGGGGIMPDVFVPMDTTGNSAYFDRIYRRGLIYTFAYTWADNHREVLSQLESAEEFDVYLDEQNVLDEFVAYAQEKGIKRDADGLRRSGEIINTQVKAYIARNIIGEEGFYPIIRKIDNTLLNAIEISKQNLLVENVIRDSMVNRF</sequence>
<keyword evidence="4 5" id="KW-0720">Serine protease</keyword>
<feature type="domain" description="PDZ" evidence="6">
    <location>
        <begin position="90"/>
        <end position="148"/>
    </location>
</feature>
<name>A0A831PIN3_9BACT</name>
<dbReference type="SUPFAM" id="SSF52096">
    <property type="entry name" value="ClpP/crotonase"/>
    <property type="match status" value="1"/>
</dbReference>
<dbReference type="InterPro" id="IPR036034">
    <property type="entry name" value="PDZ_sf"/>
</dbReference>
<evidence type="ECO:0000256" key="3">
    <source>
        <dbReference type="ARBA" id="ARBA00022801"/>
    </source>
</evidence>
<dbReference type="InterPro" id="IPR029045">
    <property type="entry name" value="ClpP/crotonase-like_dom_sf"/>
</dbReference>
<comment type="caution">
    <text evidence="7">The sequence shown here is derived from an EMBL/GenBank/DDBJ whole genome shotgun (WGS) entry which is preliminary data.</text>
</comment>
<proteinExistence type="inferred from homology"/>
<dbReference type="CDD" id="cd07560">
    <property type="entry name" value="Peptidase_S41_CPP"/>
    <property type="match status" value="1"/>
</dbReference>
<dbReference type="GO" id="GO:0006508">
    <property type="term" value="P:proteolysis"/>
    <property type="evidence" value="ECO:0007669"/>
    <property type="project" value="UniProtKB-KW"/>
</dbReference>
<evidence type="ECO:0000259" key="6">
    <source>
        <dbReference type="PROSITE" id="PS50106"/>
    </source>
</evidence>
<dbReference type="Gene3D" id="3.90.226.10">
    <property type="entry name" value="2-enoyl-CoA Hydratase, Chain A, domain 1"/>
    <property type="match status" value="1"/>
</dbReference>
<evidence type="ECO:0000256" key="5">
    <source>
        <dbReference type="RuleBase" id="RU004404"/>
    </source>
</evidence>
<evidence type="ECO:0000256" key="1">
    <source>
        <dbReference type="ARBA" id="ARBA00009179"/>
    </source>
</evidence>
<dbReference type="Pfam" id="PF03572">
    <property type="entry name" value="Peptidase_S41"/>
    <property type="match status" value="1"/>
</dbReference>
<keyword evidence="2 5" id="KW-0645">Protease</keyword>
<dbReference type="SMART" id="SM00228">
    <property type="entry name" value="PDZ"/>
    <property type="match status" value="1"/>
</dbReference>
<comment type="similarity">
    <text evidence="1 5">Belongs to the peptidase S41A family.</text>
</comment>
<dbReference type="GO" id="GO:0008236">
    <property type="term" value="F:serine-type peptidase activity"/>
    <property type="evidence" value="ECO:0007669"/>
    <property type="project" value="UniProtKB-KW"/>
</dbReference>
<dbReference type="AlphaFoldDB" id="A0A831PIN3"/>
<dbReference type="PROSITE" id="PS50106">
    <property type="entry name" value="PDZ"/>
    <property type="match status" value="1"/>
</dbReference>
<dbReference type="InterPro" id="IPR001478">
    <property type="entry name" value="PDZ"/>
</dbReference>
<evidence type="ECO:0000313" key="7">
    <source>
        <dbReference type="EMBL" id="HDR50854.1"/>
    </source>
</evidence>
<dbReference type="PANTHER" id="PTHR32060:SF30">
    <property type="entry name" value="CARBOXY-TERMINAL PROCESSING PROTEASE CTPA"/>
    <property type="match status" value="1"/>
</dbReference>
<organism evidence="7">
    <name type="scientific">Mariniphaga anaerophila</name>
    <dbReference type="NCBI Taxonomy" id="1484053"/>
    <lineage>
        <taxon>Bacteria</taxon>
        <taxon>Pseudomonadati</taxon>
        <taxon>Bacteroidota</taxon>
        <taxon>Bacteroidia</taxon>
        <taxon>Marinilabiliales</taxon>
        <taxon>Prolixibacteraceae</taxon>
        <taxon>Mariniphaga</taxon>
    </lineage>
</organism>
<keyword evidence="3 5" id="KW-0378">Hydrolase</keyword>
<dbReference type="PANTHER" id="PTHR32060">
    <property type="entry name" value="TAIL-SPECIFIC PROTEASE"/>
    <property type="match status" value="1"/>
</dbReference>
<dbReference type="GO" id="GO:0004175">
    <property type="term" value="F:endopeptidase activity"/>
    <property type="evidence" value="ECO:0007669"/>
    <property type="project" value="TreeGrafter"/>
</dbReference>
<dbReference type="SUPFAM" id="SSF50156">
    <property type="entry name" value="PDZ domain-like"/>
    <property type="match status" value="1"/>
</dbReference>
<dbReference type="Proteomes" id="UP000886047">
    <property type="component" value="Unassembled WGS sequence"/>
</dbReference>
<dbReference type="GO" id="GO:0030288">
    <property type="term" value="C:outer membrane-bounded periplasmic space"/>
    <property type="evidence" value="ECO:0007669"/>
    <property type="project" value="TreeGrafter"/>
</dbReference>
<accession>A0A831PIN3</accession>